<evidence type="ECO:0000259" key="5">
    <source>
        <dbReference type="PROSITE" id="PS50949"/>
    </source>
</evidence>
<dbReference type="SUPFAM" id="SSF46785">
    <property type="entry name" value="Winged helix' DNA-binding domain"/>
    <property type="match status" value="1"/>
</dbReference>
<evidence type="ECO:0000256" key="1">
    <source>
        <dbReference type="ARBA" id="ARBA00022898"/>
    </source>
</evidence>
<dbReference type="RefSeq" id="WP_264279609.1">
    <property type="nucleotide sequence ID" value="NZ_CP107006.1"/>
</dbReference>
<proteinExistence type="predicted"/>
<dbReference type="InterPro" id="IPR000524">
    <property type="entry name" value="Tscrpt_reg_HTH_GntR"/>
</dbReference>
<name>A0ABY6IUS7_9BACT</name>
<dbReference type="Gene3D" id="3.40.640.10">
    <property type="entry name" value="Type I PLP-dependent aspartate aminotransferase-like (Major domain)"/>
    <property type="match status" value="1"/>
</dbReference>
<dbReference type="InterPro" id="IPR036388">
    <property type="entry name" value="WH-like_DNA-bd_sf"/>
</dbReference>
<dbReference type="InterPro" id="IPR015421">
    <property type="entry name" value="PyrdxlP-dep_Trfase_major"/>
</dbReference>
<sequence length="192" mass="21535">MLPYKNLLKVDGHSKKPVYEQLAAGLHRLINNGIIQPGTRLPSSRVMADLLQLHRKTVMAAYEELILQGWITARNKSGYYVNAEVSVAGVPPKKTMTPRYPAKSPVPLQTDAAKLSTLIGRPRTIFLDDGLPERRMKLLPLAHAYNFIILEDDYDYDFHYISSHACPWPATITRAGWFISAACPKACHRHSG</sequence>
<keyword evidence="4" id="KW-0804">Transcription</keyword>
<dbReference type="Pfam" id="PF00392">
    <property type="entry name" value="GntR"/>
    <property type="match status" value="1"/>
</dbReference>
<dbReference type="PROSITE" id="PS50949">
    <property type="entry name" value="HTH_GNTR"/>
    <property type="match status" value="1"/>
</dbReference>
<keyword evidence="3" id="KW-0238">DNA-binding</keyword>
<dbReference type="PANTHER" id="PTHR46577">
    <property type="entry name" value="HTH-TYPE TRANSCRIPTIONAL REGULATORY PROTEIN GABR"/>
    <property type="match status" value="1"/>
</dbReference>
<evidence type="ECO:0000313" key="7">
    <source>
        <dbReference type="Proteomes" id="UP001162741"/>
    </source>
</evidence>
<dbReference type="CDD" id="cd07377">
    <property type="entry name" value="WHTH_GntR"/>
    <property type="match status" value="1"/>
</dbReference>
<dbReference type="EMBL" id="CP107006">
    <property type="protein sequence ID" value="UYQ91130.1"/>
    <property type="molecule type" value="Genomic_DNA"/>
</dbReference>
<evidence type="ECO:0000313" key="6">
    <source>
        <dbReference type="EMBL" id="UYQ91130.1"/>
    </source>
</evidence>
<protein>
    <submittedName>
        <fullName evidence="6">GntR family transcriptional regulator</fullName>
    </submittedName>
</protein>
<dbReference type="InterPro" id="IPR051446">
    <property type="entry name" value="HTH_trans_reg/aminotransferase"/>
</dbReference>
<evidence type="ECO:0000256" key="2">
    <source>
        <dbReference type="ARBA" id="ARBA00023015"/>
    </source>
</evidence>
<keyword evidence="2" id="KW-0805">Transcription regulation</keyword>
<dbReference type="Proteomes" id="UP001162741">
    <property type="component" value="Chromosome"/>
</dbReference>
<feature type="domain" description="HTH gntR-type" evidence="5">
    <location>
        <begin position="16"/>
        <end position="84"/>
    </location>
</feature>
<keyword evidence="7" id="KW-1185">Reference proteome</keyword>
<dbReference type="InterPro" id="IPR036390">
    <property type="entry name" value="WH_DNA-bd_sf"/>
</dbReference>
<dbReference type="Gene3D" id="1.10.10.10">
    <property type="entry name" value="Winged helix-like DNA-binding domain superfamily/Winged helix DNA-binding domain"/>
    <property type="match status" value="1"/>
</dbReference>
<reference evidence="6" key="1">
    <citation type="submission" date="2022-10" db="EMBL/GenBank/DDBJ databases">
        <title>Chitinophaga sp. nov., isolated from soil.</title>
        <authorList>
            <person name="Jeon C.O."/>
        </authorList>
    </citation>
    <scope>NUCLEOTIDE SEQUENCE</scope>
    <source>
        <strain evidence="6">R8</strain>
    </source>
</reference>
<dbReference type="SMART" id="SM00345">
    <property type="entry name" value="HTH_GNTR"/>
    <property type="match status" value="1"/>
</dbReference>
<accession>A0ABY6IUS7</accession>
<dbReference type="PANTHER" id="PTHR46577:SF1">
    <property type="entry name" value="HTH-TYPE TRANSCRIPTIONAL REGULATORY PROTEIN GABR"/>
    <property type="match status" value="1"/>
</dbReference>
<evidence type="ECO:0000256" key="3">
    <source>
        <dbReference type="ARBA" id="ARBA00023125"/>
    </source>
</evidence>
<organism evidence="6 7">
    <name type="scientific">Chitinophaga horti</name>
    <dbReference type="NCBI Taxonomy" id="2920382"/>
    <lineage>
        <taxon>Bacteria</taxon>
        <taxon>Pseudomonadati</taxon>
        <taxon>Bacteroidota</taxon>
        <taxon>Chitinophagia</taxon>
        <taxon>Chitinophagales</taxon>
        <taxon>Chitinophagaceae</taxon>
        <taxon>Chitinophaga</taxon>
    </lineage>
</organism>
<evidence type="ECO:0000256" key="4">
    <source>
        <dbReference type="ARBA" id="ARBA00023163"/>
    </source>
</evidence>
<keyword evidence="1" id="KW-0663">Pyridoxal phosphate</keyword>
<gene>
    <name evidence="6" type="ORF">MKQ68_13610</name>
</gene>